<protein>
    <recommendedName>
        <fullName evidence="4">Small ribosomal subunit protein bS21</fullName>
    </recommendedName>
</protein>
<evidence type="ECO:0000256" key="2">
    <source>
        <dbReference type="ARBA" id="ARBA00022980"/>
    </source>
</evidence>
<dbReference type="InterPro" id="IPR038380">
    <property type="entry name" value="Ribosomal_bS21_sf"/>
</dbReference>
<dbReference type="EMBL" id="LCOK01000002">
    <property type="protein sequence ID" value="KKU77404.1"/>
    <property type="molecule type" value="Genomic_DNA"/>
</dbReference>
<dbReference type="InterPro" id="IPR001911">
    <property type="entry name" value="Ribosomal_bS21"/>
</dbReference>
<dbReference type="GO" id="GO:0006412">
    <property type="term" value="P:translation"/>
    <property type="evidence" value="ECO:0007669"/>
    <property type="project" value="InterPro"/>
</dbReference>
<name>A0A0G1T6D2_9BACT</name>
<gene>
    <name evidence="5" type="ORF">UY02_C0002G0027</name>
</gene>
<evidence type="ECO:0000256" key="3">
    <source>
        <dbReference type="ARBA" id="ARBA00023274"/>
    </source>
</evidence>
<comment type="similarity">
    <text evidence="1">Belongs to the bacterial ribosomal protein bS21 family.</text>
</comment>
<sequence>MMEVRKKEGEAVNSLIFRFIKKVQQSGILRETKKRRFHTRPVNRLKRKLSALHREEKKREREIAKKLGEF</sequence>
<keyword evidence="2 5" id="KW-0689">Ribosomal protein</keyword>
<dbReference type="AlphaFoldDB" id="A0A0G1T6D2"/>
<keyword evidence="3" id="KW-0687">Ribonucleoprotein</keyword>
<evidence type="ECO:0000256" key="1">
    <source>
        <dbReference type="ARBA" id="ARBA00006640"/>
    </source>
</evidence>
<evidence type="ECO:0000313" key="5">
    <source>
        <dbReference type="EMBL" id="KKU77404.1"/>
    </source>
</evidence>
<comment type="caution">
    <text evidence="5">The sequence shown here is derived from an EMBL/GenBank/DDBJ whole genome shotgun (WGS) entry which is preliminary data.</text>
</comment>
<dbReference type="Pfam" id="PF01165">
    <property type="entry name" value="Ribosomal_S21"/>
    <property type="match status" value="1"/>
</dbReference>
<dbReference type="PATRIC" id="fig|1618655.3.peg.53"/>
<dbReference type="GO" id="GO:0005840">
    <property type="term" value="C:ribosome"/>
    <property type="evidence" value="ECO:0007669"/>
    <property type="project" value="UniProtKB-KW"/>
</dbReference>
<dbReference type="NCBIfam" id="TIGR00030">
    <property type="entry name" value="S21p"/>
    <property type="match status" value="1"/>
</dbReference>
<proteinExistence type="inferred from homology"/>
<reference evidence="5 6" key="1">
    <citation type="journal article" date="2015" name="Nature">
        <title>rRNA introns, odd ribosomes, and small enigmatic genomes across a large radiation of phyla.</title>
        <authorList>
            <person name="Brown C.T."/>
            <person name="Hug L.A."/>
            <person name="Thomas B.C."/>
            <person name="Sharon I."/>
            <person name="Castelle C.J."/>
            <person name="Singh A."/>
            <person name="Wilkins M.J."/>
            <person name="Williams K.H."/>
            <person name="Banfield J.F."/>
        </authorList>
    </citation>
    <scope>NUCLEOTIDE SEQUENCE [LARGE SCALE GENOMIC DNA]</scope>
</reference>
<evidence type="ECO:0000313" key="6">
    <source>
        <dbReference type="Proteomes" id="UP000034682"/>
    </source>
</evidence>
<dbReference type="Proteomes" id="UP000034682">
    <property type="component" value="Unassembled WGS sequence"/>
</dbReference>
<accession>A0A0G1T6D2</accession>
<evidence type="ECO:0000256" key="4">
    <source>
        <dbReference type="ARBA" id="ARBA00035135"/>
    </source>
</evidence>
<organism evidence="5 6">
    <name type="scientific">Candidatus Giovannonibacteria bacterium GW2011_GWB1_47_6b</name>
    <dbReference type="NCBI Taxonomy" id="1618655"/>
    <lineage>
        <taxon>Bacteria</taxon>
        <taxon>Candidatus Giovannoniibacteriota</taxon>
    </lineage>
</organism>
<dbReference type="GO" id="GO:1990904">
    <property type="term" value="C:ribonucleoprotein complex"/>
    <property type="evidence" value="ECO:0007669"/>
    <property type="project" value="UniProtKB-KW"/>
</dbReference>
<dbReference type="Gene3D" id="1.20.5.1150">
    <property type="entry name" value="Ribosomal protein S8"/>
    <property type="match status" value="1"/>
</dbReference>
<dbReference type="GO" id="GO:0003735">
    <property type="term" value="F:structural constituent of ribosome"/>
    <property type="evidence" value="ECO:0007669"/>
    <property type="project" value="InterPro"/>
</dbReference>